<evidence type="ECO:0000313" key="12">
    <source>
        <dbReference type="Proteomes" id="UP001300604"/>
    </source>
</evidence>
<dbReference type="GO" id="GO:0008654">
    <property type="term" value="P:phospholipid biosynthetic process"/>
    <property type="evidence" value="ECO:0007669"/>
    <property type="project" value="UniProtKB-UniRule"/>
</dbReference>
<feature type="transmembrane region" description="Helical" evidence="10">
    <location>
        <begin position="129"/>
        <end position="151"/>
    </location>
</feature>
<evidence type="ECO:0000256" key="3">
    <source>
        <dbReference type="ARBA" id="ARBA00022679"/>
    </source>
</evidence>
<proteinExistence type="inferred from homology"/>
<dbReference type="PANTHER" id="PTHR30309">
    <property type="entry name" value="INNER MEMBRANE PROTEIN YGIH"/>
    <property type="match status" value="1"/>
</dbReference>
<dbReference type="GO" id="GO:0043772">
    <property type="term" value="F:acyl-phosphate glycerol-3-phosphate acyltransferase activity"/>
    <property type="evidence" value="ECO:0007669"/>
    <property type="project" value="UniProtKB-UniRule"/>
</dbReference>
<keyword evidence="12" id="KW-1185">Reference proteome</keyword>
<dbReference type="EC" id="2.3.1.275" evidence="10"/>
<keyword evidence="2 10" id="KW-0444">Lipid biosynthesis</keyword>
<keyword evidence="6 10" id="KW-0443">Lipid metabolism</keyword>
<feature type="transmembrane region" description="Helical" evidence="10">
    <location>
        <begin position="93"/>
        <end position="117"/>
    </location>
</feature>
<evidence type="ECO:0000256" key="10">
    <source>
        <dbReference type="HAMAP-Rule" id="MF_01043"/>
    </source>
</evidence>
<comment type="subcellular location">
    <subcellularLocation>
        <location evidence="10">Cell membrane</location>
        <topology evidence="10">Multi-pass membrane protein</topology>
    </subcellularLocation>
</comment>
<accession>A0AA97D7R0</accession>
<dbReference type="KEGG" id="carl:PXC00_07380"/>
<feature type="transmembrane region" description="Helical" evidence="10">
    <location>
        <begin position="6"/>
        <end position="30"/>
    </location>
</feature>
<evidence type="ECO:0000256" key="7">
    <source>
        <dbReference type="ARBA" id="ARBA00023136"/>
    </source>
</evidence>
<dbReference type="GO" id="GO:0005886">
    <property type="term" value="C:plasma membrane"/>
    <property type="evidence" value="ECO:0007669"/>
    <property type="project" value="UniProtKB-SubCell"/>
</dbReference>
<protein>
    <recommendedName>
        <fullName evidence="10">Glycerol-3-phosphate acyltransferase</fullName>
    </recommendedName>
    <alternativeName>
        <fullName evidence="10">Acyl-PO4 G3P acyltransferase</fullName>
    </alternativeName>
    <alternativeName>
        <fullName evidence="10">Acyl-phosphate--glycerol-3-phosphate acyltransferase</fullName>
    </alternativeName>
    <alternativeName>
        <fullName evidence="10">G3P acyltransferase</fullName>
        <shortName evidence="10">GPAT</shortName>
        <ecNumber evidence="10">2.3.1.275</ecNumber>
    </alternativeName>
    <alternativeName>
        <fullName evidence="10">Lysophosphatidic acid synthase</fullName>
        <shortName evidence="10">LPA synthase</shortName>
    </alternativeName>
</protein>
<comment type="similarity">
    <text evidence="10">Belongs to the PlsY family.</text>
</comment>
<keyword evidence="3 10" id="KW-0808">Transferase</keyword>
<organism evidence="11 12">
    <name type="scientific">Caproicibacterium argilliputei</name>
    <dbReference type="NCBI Taxonomy" id="3030016"/>
    <lineage>
        <taxon>Bacteria</taxon>
        <taxon>Bacillati</taxon>
        <taxon>Bacillota</taxon>
        <taxon>Clostridia</taxon>
        <taxon>Eubacteriales</taxon>
        <taxon>Oscillospiraceae</taxon>
        <taxon>Caproicibacterium</taxon>
    </lineage>
</organism>
<keyword evidence="9 10" id="KW-1208">Phospholipid metabolism</keyword>
<keyword evidence="11" id="KW-0012">Acyltransferase</keyword>
<dbReference type="Pfam" id="PF02660">
    <property type="entry name" value="G3P_acyltransf"/>
    <property type="match status" value="1"/>
</dbReference>
<gene>
    <name evidence="10 11" type="primary">plsY</name>
    <name evidence="11" type="ORF">PXC00_07380</name>
</gene>
<keyword evidence="8 10" id="KW-0594">Phospholipid biosynthesis</keyword>
<name>A0AA97D7R0_9FIRM</name>
<dbReference type="AlphaFoldDB" id="A0AA97D7R0"/>
<reference evidence="11" key="1">
    <citation type="submission" date="2023-09" db="EMBL/GenBank/DDBJ databases">
        <authorList>
            <person name="Zeng C."/>
        </authorList>
    </citation>
    <scope>NUCLEOTIDE SEQUENCE</scope>
    <source>
        <strain evidence="11">ZCY20-5</strain>
    </source>
</reference>
<dbReference type="InterPro" id="IPR003811">
    <property type="entry name" value="G3P_acylTferase_PlsY"/>
</dbReference>
<comment type="catalytic activity">
    <reaction evidence="10">
        <text>an acyl phosphate + sn-glycerol 3-phosphate = a 1-acyl-sn-glycero-3-phosphate + phosphate</text>
        <dbReference type="Rhea" id="RHEA:34075"/>
        <dbReference type="ChEBI" id="CHEBI:43474"/>
        <dbReference type="ChEBI" id="CHEBI:57597"/>
        <dbReference type="ChEBI" id="CHEBI:57970"/>
        <dbReference type="ChEBI" id="CHEBI:59918"/>
        <dbReference type="EC" id="2.3.1.275"/>
    </reaction>
</comment>
<sequence>MQYPANLIAAILITVLVSYLIGSISFSIIFTRVFDKRDIRTMGSGNAGMTNVLRSAGLKPGILTTVFDFLKGIVACLIGEAIFSAFLGTQSELFRYGVYAAGIAVVLGHMYPVFFGFRGGKGVLTTAAFLLMITPPVLACDFSLFLILALLTKYVSLGSIIAAATFPFWGWLFNYLFFFRTGEVSLQYMVLTTLLLCFLSAFVVGRHHANIGRLLHGTEKKFSLHHEKN</sequence>
<comment type="pathway">
    <text evidence="10">Lipid metabolism; phospholipid metabolism.</text>
</comment>
<keyword evidence="7 10" id="KW-0472">Membrane</keyword>
<dbReference type="RefSeq" id="WP_275845000.1">
    <property type="nucleotide sequence ID" value="NZ_CP135996.1"/>
</dbReference>
<evidence type="ECO:0000256" key="9">
    <source>
        <dbReference type="ARBA" id="ARBA00023264"/>
    </source>
</evidence>
<comment type="subunit">
    <text evidence="10">Probably interacts with PlsX.</text>
</comment>
<reference evidence="11" key="2">
    <citation type="submission" date="2024-06" db="EMBL/GenBank/DDBJ databases">
        <title>Caproicibacterium argilliputei sp. nov, a novel caproic acid producing anaerobic bacterium isolated from pit mud.</title>
        <authorList>
            <person name="Xia S."/>
        </authorList>
    </citation>
    <scope>NUCLEOTIDE SEQUENCE</scope>
    <source>
        <strain evidence="11">ZCY20-5</strain>
    </source>
</reference>
<feature type="transmembrane region" description="Helical" evidence="10">
    <location>
        <begin position="157"/>
        <end position="179"/>
    </location>
</feature>
<comment type="function">
    <text evidence="10">Catalyzes the transfer of an acyl group from acyl-phosphate (acyl-PO(4)) to glycerol-3-phosphate (G3P) to form lysophosphatidic acid (LPA). This enzyme utilizes acyl-phosphate as fatty acyl donor, but not acyl-CoA or acyl-ACP.</text>
</comment>
<dbReference type="NCBIfam" id="TIGR00023">
    <property type="entry name" value="glycerol-3-phosphate 1-O-acyltransferase PlsY"/>
    <property type="match status" value="1"/>
</dbReference>
<evidence type="ECO:0000256" key="5">
    <source>
        <dbReference type="ARBA" id="ARBA00022989"/>
    </source>
</evidence>
<evidence type="ECO:0000256" key="6">
    <source>
        <dbReference type="ARBA" id="ARBA00023098"/>
    </source>
</evidence>
<evidence type="ECO:0000256" key="2">
    <source>
        <dbReference type="ARBA" id="ARBA00022516"/>
    </source>
</evidence>
<keyword evidence="1 10" id="KW-1003">Cell membrane</keyword>
<dbReference type="EMBL" id="CP135996">
    <property type="protein sequence ID" value="WOC31057.1"/>
    <property type="molecule type" value="Genomic_DNA"/>
</dbReference>
<dbReference type="HAMAP" id="MF_01043">
    <property type="entry name" value="PlsY"/>
    <property type="match status" value="1"/>
</dbReference>
<evidence type="ECO:0000313" key="11">
    <source>
        <dbReference type="EMBL" id="WOC31057.1"/>
    </source>
</evidence>
<keyword evidence="5 10" id="KW-1133">Transmembrane helix</keyword>
<feature type="transmembrane region" description="Helical" evidence="10">
    <location>
        <begin position="186"/>
        <end position="205"/>
    </location>
</feature>
<feature type="transmembrane region" description="Helical" evidence="10">
    <location>
        <begin position="69"/>
        <end position="87"/>
    </location>
</feature>
<evidence type="ECO:0000256" key="1">
    <source>
        <dbReference type="ARBA" id="ARBA00022475"/>
    </source>
</evidence>
<dbReference type="SMART" id="SM01207">
    <property type="entry name" value="G3P_acyltransf"/>
    <property type="match status" value="1"/>
</dbReference>
<keyword evidence="4 10" id="KW-0812">Transmembrane</keyword>
<evidence type="ECO:0000256" key="4">
    <source>
        <dbReference type="ARBA" id="ARBA00022692"/>
    </source>
</evidence>
<dbReference type="PANTHER" id="PTHR30309:SF0">
    <property type="entry name" value="GLYCEROL-3-PHOSPHATE ACYLTRANSFERASE-RELATED"/>
    <property type="match status" value="1"/>
</dbReference>
<evidence type="ECO:0000256" key="8">
    <source>
        <dbReference type="ARBA" id="ARBA00023209"/>
    </source>
</evidence>
<dbReference type="Proteomes" id="UP001300604">
    <property type="component" value="Chromosome"/>
</dbReference>